<dbReference type="NCBIfam" id="TIGR01444">
    <property type="entry name" value="fkbM_fam"/>
    <property type="match status" value="1"/>
</dbReference>
<dbReference type="InterPro" id="IPR053188">
    <property type="entry name" value="FkbM_Methyltransferase"/>
</dbReference>
<dbReference type="PANTHER" id="PTHR36973">
    <property type="entry name" value="SLL1456 PROTEIN-RELATED"/>
    <property type="match status" value="1"/>
</dbReference>
<organism evidence="2">
    <name type="scientific">viral metagenome</name>
    <dbReference type="NCBI Taxonomy" id="1070528"/>
    <lineage>
        <taxon>unclassified sequences</taxon>
        <taxon>metagenomes</taxon>
        <taxon>organismal metagenomes</taxon>
    </lineage>
</organism>
<protein>
    <recommendedName>
        <fullName evidence="1">Methyltransferase FkbM domain-containing protein</fullName>
    </recommendedName>
</protein>
<dbReference type="Pfam" id="PF05050">
    <property type="entry name" value="Methyltransf_21"/>
    <property type="match status" value="1"/>
</dbReference>
<dbReference type="EMBL" id="MN739661">
    <property type="protein sequence ID" value="QHT19024.1"/>
    <property type="molecule type" value="Genomic_DNA"/>
</dbReference>
<dbReference type="GO" id="GO:0008171">
    <property type="term" value="F:O-methyltransferase activity"/>
    <property type="evidence" value="ECO:0007669"/>
    <property type="project" value="TreeGrafter"/>
</dbReference>
<dbReference type="SUPFAM" id="SSF53335">
    <property type="entry name" value="S-adenosyl-L-methionine-dependent methyltransferases"/>
    <property type="match status" value="1"/>
</dbReference>
<dbReference type="InterPro" id="IPR006342">
    <property type="entry name" value="FkbM_mtfrase"/>
</dbReference>
<evidence type="ECO:0000259" key="1">
    <source>
        <dbReference type="Pfam" id="PF05050"/>
    </source>
</evidence>
<feature type="domain" description="Methyltransferase FkbM" evidence="1">
    <location>
        <begin position="20"/>
        <end position="180"/>
    </location>
</feature>
<name>A0A6C0DRH5_9ZZZZ</name>
<dbReference type="PANTHER" id="PTHR36973:SF4">
    <property type="entry name" value="NODULATION PROTEIN"/>
    <property type="match status" value="1"/>
</dbReference>
<sequence length="218" mass="25588">MFDKIKLLYNKGYYPDTILDIGAHHGNWTNAIMQIYNNSNYLLFEAIDYPELKRFDHYTSINVFNVLLNDKIEEVDWHQMKNTGDSIFREKTHHFTNCEIIKRQTVDLNTFVLSNKLLNNAKNILIKIDCQGAEIPILKGATTLLDKTDFIILEIPLFGQYNEGVPNFLEHISFMDKIGFNTYDILENHYINDFNMQVDVLFINKNHIFNNTVNELIM</sequence>
<dbReference type="InterPro" id="IPR029063">
    <property type="entry name" value="SAM-dependent_MTases_sf"/>
</dbReference>
<proteinExistence type="predicted"/>
<dbReference type="AlphaFoldDB" id="A0A6C0DRH5"/>
<evidence type="ECO:0000313" key="2">
    <source>
        <dbReference type="EMBL" id="QHT19024.1"/>
    </source>
</evidence>
<dbReference type="Gene3D" id="3.40.50.150">
    <property type="entry name" value="Vaccinia Virus protein VP39"/>
    <property type="match status" value="1"/>
</dbReference>
<accession>A0A6C0DRH5</accession>
<reference evidence="2" key="1">
    <citation type="journal article" date="2020" name="Nature">
        <title>Giant virus diversity and host interactions through global metagenomics.</title>
        <authorList>
            <person name="Schulz F."/>
            <person name="Roux S."/>
            <person name="Paez-Espino D."/>
            <person name="Jungbluth S."/>
            <person name="Walsh D.A."/>
            <person name="Denef V.J."/>
            <person name="McMahon K.D."/>
            <person name="Konstantinidis K.T."/>
            <person name="Eloe-Fadrosh E.A."/>
            <person name="Kyrpides N.C."/>
            <person name="Woyke T."/>
        </authorList>
    </citation>
    <scope>NUCLEOTIDE SEQUENCE</scope>
    <source>
        <strain evidence="2">GVMAG-M-3300023174-49</strain>
    </source>
</reference>